<organism evidence="3 4">
    <name type="scientific">Phytophthora palmivora</name>
    <dbReference type="NCBI Taxonomy" id="4796"/>
    <lineage>
        <taxon>Eukaryota</taxon>
        <taxon>Sar</taxon>
        <taxon>Stramenopiles</taxon>
        <taxon>Oomycota</taxon>
        <taxon>Peronosporomycetes</taxon>
        <taxon>Peronosporales</taxon>
        <taxon>Peronosporaceae</taxon>
        <taxon>Phytophthora</taxon>
    </lineage>
</organism>
<reference evidence="3 4" key="1">
    <citation type="journal article" date="2017" name="Genome Biol. Evol.">
        <title>Phytophthora megakarya and P. palmivora, closely related causal agents of cacao black pod rot, underwent increases in genome sizes and gene numbers by different mechanisms.</title>
        <authorList>
            <person name="Ali S.S."/>
            <person name="Shao J."/>
            <person name="Lary D.J."/>
            <person name="Kronmiller B."/>
            <person name="Shen D."/>
            <person name="Strem M.D."/>
            <person name="Amoako-Attah I."/>
            <person name="Akrofi A.Y."/>
            <person name="Begoude B.A."/>
            <person name="Ten Hoopen G.M."/>
            <person name="Coulibaly K."/>
            <person name="Kebe B.I."/>
            <person name="Melnick R.L."/>
            <person name="Guiltinan M.J."/>
            <person name="Tyler B.M."/>
            <person name="Meinhardt L.W."/>
            <person name="Bailey B.A."/>
        </authorList>
    </citation>
    <scope>NUCLEOTIDE SEQUENCE [LARGE SCALE GENOMIC DNA]</scope>
    <source>
        <strain evidence="4">sbr112.9</strain>
    </source>
</reference>
<evidence type="ECO:0000313" key="3">
    <source>
        <dbReference type="EMBL" id="POM66193.1"/>
    </source>
</evidence>
<dbReference type="Proteomes" id="UP000237271">
    <property type="component" value="Unassembled WGS sequence"/>
</dbReference>
<dbReference type="InterPro" id="IPR029526">
    <property type="entry name" value="PGBD"/>
</dbReference>
<dbReference type="Pfam" id="PF13843">
    <property type="entry name" value="DDE_Tnp_1_7"/>
    <property type="match status" value="1"/>
</dbReference>
<protein>
    <recommendedName>
        <fullName evidence="2">PiggyBac transposable element-derived protein domain-containing protein</fullName>
    </recommendedName>
</protein>
<name>A0A2P4XKW2_9STRA</name>
<dbReference type="PANTHER" id="PTHR46599:SF3">
    <property type="entry name" value="PIGGYBAC TRANSPOSABLE ELEMENT-DERIVED PROTEIN 4"/>
    <property type="match status" value="1"/>
</dbReference>
<dbReference type="AlphaFoldDB" id="A0A2P4XKW2"/>
<evidence type="ECO:0000256" key="1">
    <source>
        <dbReference type="SAM" id="MobiDB-lite"/>
    </source>
</evidence>
<evidence type="ECO:0000313" key="4">
    <source>
        <dbReference type="Proteomes" id="UP000237271"/>
    </source>
</evidence>
<dbReference type="EMBL" id="NCKW01009706">
    <property type="protein sequence ID" value="POM66193.1"/>
    <property type="molecule type" value="Genomic_DNA"/>
</dbReference>
<feature type="domain" description="PiggyBac transposable element-derived protein" evidence="2">
    <location>
        <begin position="298"/>
        <end position="431"/>
    </location>
</feature>
<sequence>MAASHAPAKKVSKKEQARLAREGKIAREARAVARVTGATNRKKMALMKERQRLELEAKRGAASRADAMARLELEKGLSGKKKKARTNSVPSAGGGAAGKKKCRISPHMPVEEDDEESADMSDMSAVETPVEPAVPAPQSDITASSAGRTTARTLDLNLLLDSDSSDGGEMAAIDEPAAADNGMTSEVEGDSSDSECWYVEHADDADPYAVQEEAHEVVDEDSSDDELDGEAIAERHRKNAYKRIADTKALQKMRSDGWKLESNRYYHQHLNDRVQGMYQKQRDAGKDMTREQIMDAETRKHKEIKDHWVTSTTGAVPVGTFGRYMSKARFGRIMQNLHFSDNANPRAENDRAWKVRPVDQKLQQTFCAGYKVPPVLAFDEAMIPSRTRHNVTRQYMKDKPHKWGTKLFMTCCANTAYCLRLEVFCGKDQHESELGGGSPSKYSADPNSGPAAVVRNLHELLHRNVYSIGTIQANKAGFPKEVTAEYATHPRDIPRGSTKMAIMKNVPQMTSLLWWDRMPVQFLATGASRTMRTCGKPASSETTPPADHTKFLRLLQAQMLELTASDFANVTLSPAQPTQTDTAARVPLQHKLTTFQAWSFFGKEKEHR</sequence>
<feature type="region of interest" description="Disordered" evidence="1">
    <location>
        <begin position="74"/>
        <end position="150"/>
    </location>
</feature>
<feature type="region of interest" description="Disordered" evidence="1">
    <location>
        <begin position="1"/>
        <end position="23"/>
    </location>
</feature>
<feature type="compositionally biased region" description="Low complexity" evidence="1">
    <location>
        <begin position="120"/>
        <end position="150"/>
    </location>
</feature>
<dbReference type="OrthoDB" id="117306at2759"/>
<keyword evidence="4" id="KW-1185">Reference proteome</keyword>
<feature type="compositionally biased region" description="Basic and acidic residues" evidence="1">
    <location>
        <begin position="13"/>
        <end position="23"/>
    </location>
</feature>
<evidence type="ECO:0000259" key="2">
    <source>
        <dbReference type="Pfam" id="PF13843"/>
    </source>
</evidence>
<comment type="caution">
    <text evidence="3">The sequence shown here is derived from an EMBL/GenBank/DDBJ whole genome shotgun (WGS) entry which is preliminary data.</text>
</comment>
<accession>A0A2P4XKW2</accession>
<proteinExistence type="predicted"/>
<dbReference type="PANTHER" id="PTHR46599">
    <property type="entry name" value="PIGGYBAC TRANSPOSABLE ELEMENT-DERIVED PROTEIN 4"/>
    <property type="match status" value="1"/>
</dbReference>
<gene>
    <name evidence="3" type="ORF">PHPALM_17990</name>
</gene>